<name>A0A9N8DJF8_9STRA</name>
<reference evidence="1" key="1">
    <citation type="submission" date="2020-06" db="EMBL/GenBank/DDBJ databases">
        <authorList>
            <consortium name="Plant Systems Biology data submission"/>
        </authorList>
    </citation>
    <scope>NUCLEOTIDE SEQUENCE</scope>
    <source>
        <strain evidence="1">D6</strain>
    </source>
</reference>
<dbReference type="OrthoDB" id="45960at2759"/>
<proteinExistence type="predicted"/>
<organism evidence="1 2">
    <name type="scientific">Seminavis robusta</name>
    <dbReference type="NCBI Taxonomy" id="568900"/>
    <lineage>
        <taxon>Eukaryota</taxon>
        <taxon>Sar</taxon>
        <taxon>Stramenopiles</taxon>
        <taxon>Ochrophyta</taxon>
        <taxon>Bacillariophyta</taxon>
        <taxon>Bacillariophyceae</taxon>
        <taxon>Bacillariophycidae</taxon>
        <taxon>Naviculales</taxon>
        <taxon>Naviculaceae</taxon>
        <taxon>Seminavis</taxon>
    </lineage>
</organism>
<accession>A0A9N8DJF8</accession>
<sequence length="96" mass="11319">MDDHYYVQTNILTIPYLLERDEHLTDRLEQTLAIPDSNILNVSCKNPPSEAKRLWNIVLHYLALHIHQHLLALSEARARHDNPQAFQRIHTTTWKT</sequence>
<dbReference type="AlphaFoldDB" id="A0A9N8DJF8"/>
<comment type="caution">
    <text evidence="1">The sequence shown here is derived from an EMBL/GenBank/DDBJ whole genome shotgun (WGS) entry which is preliminary data.</text>
</comment>
<keyword evidence="2" id="KW-1185">Reference proteome</keyword>
<evidence type="ECO:0000313" key="1">
    <source>
        <dbReference type="EMBL" id="CAB9504108.1"/>
    </source>
</evidence>
<protein>
    <submittedName>
        <fullName evidence="1">Uncharacterized protein</fullName>
    </submittedName>
</protein>
<dbReference type="Proteomes" id="UP001153069">
    <property type="component" value="Unassembled WGS sequence"/>
</dbReference>
<evidence type="ECO:0000313" key="2">
    <source>
        <dbReference type="Proteomes" id="UP001153069"/>
    </source>
</evidence>
<dbReference type="EMBL" id="CAICTM010000185">
    <property type="protein sequence ID" value="CAB9504108.1"/>
    <property type="molecule type" value="Genomic_DNA"/>
</dbReference>
<gene>
    <name evidence="1" type="ORF">SEMRO_186_G080560.1</name>
</gene>